<dbReference type="Proteomes" id="UP000031366">
    <property type="component" value="Unassembled WGS sequence"/>
</dbReference>
<feature type="domain" description="SHSP" evidence="3">
    <location>
        <begin position="34"/>
        <end position="145"/>
    </location>
</feature>
<dbReference type="PROSITE" id="PS01031">
    <property type="entry name" value="SHSP"/>
    <property type="match status" value="1"/>
</dbReference>
<dbReference type="CDD" id="cd06471">
    <property type="entry name" value="ACD_LpsHSP_like"/>
    <property type="match status" value="1"/>
</dbReference>
<dbReference type="AlphaFoldDB" id="A0A0C1RA83"/>
<dbReference type="SUPFAM" id="SSF49764">
    <property type="entry name" value="HSP20-like chaperones"/>
    <property type="match status" value="1"/>
</dbReference>
<sequence length="145" mass="17333">MFEIMPWKRHNSISKRGDIFNQLMNQFFDEDFLERINYNSFSVDLKEDEKSYIIEADLPGIKKEDIYLNYNNSYLTISAKREDLVEDKKDNYVRKERSSGTFRRSFYVDNIDEDNINAKFDNGVLNIVIPKLNDGKTEKRRIEIK</sequence>
<dbReference type="Gene3D" id="2.60.40.790">
    <property type="match status" value="1"/>
</dbReference>
<accession>A0A0C1RA83</accession>
<dbReference type="InterPro" id="IPR031107">
    <property type="entry name" value="Small_HSP"/>
</dbReference>
<dbReference type="InterPro" id="IPR008978">
    <property type="entry name" value="HSP20-like_chaperone"/>
</dbReference>
<organism evidence="4 5">
    <name type="scientific">Clostridium argentinense CDC 2741</name>
    <dbReference type="NCBI Taxonomy" id="1418104"/>
    <lineage>
        <taxon>Bacteria</taxon>
        <taxon>Bacillati</taxon>
        <taxon>Bacillota</taxon>
        <taxon>Clostridia</taxon>
        <taxon>Eubacteriales</taxon>
        <taxon>Clostridiaceae</taxon>
        <taxon>Clostridium</taxon>
    </lineage>
</organism>
<dbReference type="InterPro" id="IPR002068">
    <property type="entry name" value="A-crystallin/Hsp20_dom"/>
</dbReference>
<comment type="similarity">
    <text evidence="1 2">Belongs to the small heat shock protein (HSP20) family.</text>
</comment>
<comment type="caution">
    <text evidence="4">The sequence shown here is derived from an EMBL/GenBank/DDBJ whole genome shotgun (WGS) entry which is preliminary data.</text>
</comment>
<dbReference type="InterPro" id="IPR053570">
    <property type="entry name" value="sHSP/HSP20"/>
</dbReference>
<dbReference type="NCBIfam" id="NF042420">
    <property type="entry name" value="Hsp18_Clos"/>
    <property type="match status" value="1"/>
</dbReference>
<name>A0A0C1RA83_9CLOT</name>
<keyword evidence="5" id="KW-1185">Reference proteome</keyword>
<evidence type="ECO:0000259" key="3">
    <source>
        <dbReference type="PROSITE" id="PS01031"/>
    </source>
</evidence>
<dbReference type="Pfam" id="PF00011">
    <property type="entry name" value="HSP20"/>
    <property type="match status" value="1"/>
</dbReference>
<dbReference type="STRING" id="29341.RSJ17_13180"/>
<evidence type="ECO:0000313" key="5">
    <source>
        <dbReference type="Proteomes" id="UP000031366"/>
    </source>
</evidence>
<reference evidence="4 5" key="1">
    <citation type="journal article" date="2015" name="Infect. Genet. Evol.">
        <title>Genomic sequences of six botulinum neurotoxin-producing strains representing three clostridial species illustrate the mobility and diversity of botulinum neurotoxin genes.</title>
        <authorList>
            <person name="Smith T.J."/>
            <person name="Hill K.K."/>
            <person name="Xie G."/>
            <person name="Foley B.T."/>
            <person name="Williamson C.H."/>
            <person name="Foster J.T."/>
            <person name="Johnson S.L."/>
            <person name="Chertkov O."/>
            <person name="Teshima H."/>
            <person name="Gibbons H.S."/>
            <person name="Johnsky L.A."/>
            <person name="Karavis M.A."/>
            <person name="Smith L.A."/>
        </authorList>
    </citation>
    <scope>NUCLEOTIDE SEQUENCE [LARGE SCALE GENOMIC DNA]</scope>
    <source>
        <strain evidence="4 5">CDC 2741</strain>
    </source>
</reference>
<proteinExistence type="inferred from homology"/>
<dbReference type="RefSeq" id="WP_039632383.1">
    <property type="nucleotide sequence ID" value="NZ_AYSO01000015.1"/>
</dbReference>
<protein>
    <submittedName>
        <fullName evidence="4">Hsp20/alpha crystallin family protein</fullName>
    </submittedName>
</protein>
<dbReference type="EMBL" id="AYSO01000015">
    <property type="protein sequence ID" value="KIE47356.1"/>
    <property type="molecule type" value="Genomic_DNA"/>
</dbReference>
<dbReference type="OrthoDB" id="9811615at2"/>
<evidence type="ECO:0000256" key="1">
    <source>
        <dbReference type="PROSITE-ProRule" id="PRU00285"/>
    </source>
</evidence>
<gene>
    <name evidence="4" type="ORF">U732_1408</name>
</gene>
<evidence type="ECO:0000313" key="4">
    <source>
        <dbReference type="EMBL" id="KIE47356.1"/>
    </source>
</evidence>
<evidence type="ECO:0000256" key="2">
    <source>
        <dbReference type="RuleBase" id="RU003616"/>
    </source>
</evidence>
<dbReference type="PANTHER" id="PTHR11527">
    <property type="entry name" value="HEAT-SHOCK PROTEIN 20 FAMILY MEMBER"/>
    <property type="match status" value="1"/>
</dbReference>